<evidence type="ECO:0000313" key="1">
    <source>
        <dbReference type="EMBL" id="KAJ1112956.1"/>
    </source>
</evidence>
<keyword evidence="2" id="KW-1185">Reference proteome</keyword>
<proteinExistence type="predicted"/>
<gene>
    <name evidence="1" type="ORF">NDU88_001216</name>
</gene>
<feature type="non-terminal residue" evidence="1">
    <location>
        <position position="59"/>
    </location>
</feature>
<accession>A0AAV7NA49</accession>
<evidence type="ECO:0000313" key="2">
    <source>
        <dbReference type="Proteomes" id="UP001066276"/>
    </source>
</evidence>
<protein>
    <submittedName>
        <fullName evidence="1">Uncharacterized protein</fullName>
    </submittedName>
</protein>
<feature type="non-terminal residue" evidence="1">
    <location>
        <position position="1"/>
    </location>
</feature>
<dbReference type="Proteomes" id="UP001066276">
    <property type="component" value="Chromosome 8"/>
</dbReference>
<comment type="caution">
    <text evidence="1">The sequence shown here is derived from an EMBL/GenBank/DDBJ whole genome shotgun (WGS) entry which is preliminary data.</text>
</comment>
<name>A0AAV7NA49_PLEWA</name>
<sequence length="59" mass="6163">CHLQTANTQTLGESPVSLVCETMPFLGRGANTSPSGMCIPLAVSFKGLLPLKPEPPDPL</sequence>
<reference evidence="1" key="1">
    <citation type="journal article" date="2022" name="bioRxiv">
        <title>Sequencing and chromosome-scale assembly of the giantPleurodeles waltlgenome.</title>
        <authorList>
            <person name="Brown T."/>
            <person name="Elewa A."/>
            <person name="Iarovenko S."/>
            <person name="Subramanian E."/>
            <person name="Araus A.J."/>
            <person name="Petzold A."/>
            <person name="Susuki M."/>
            <person name="Suzuki K.-i.T."/>
            <person name="Hayashi T."/>
            <person name="Toyoda A."/>
            <person name="Oliveira C."/>
            <person name="Osipova E."/>
            <person name="Leigh N.D."/>
            <person name="Simon A."/>
            <person name="Yun M.H."/>
        </authorList>
    </citation>
    <scope>NUCLEOTIDE SEQUENCE</scope>
    <source>
        <strain evidence="1">20211129_DDA</strain>
        <tissue evidence="1">Liver</tissue>
    </source>
</reference>
<organism evidence="1 2">
    <name type="scientific">Pleurodeles waltl</name>
    <name type="common">Iberian ribbed newt</name>
    <dbReference type="NCBI Taxonomy" id="8319"/>
    <lineage>
        <taxon>Eukaryota</taxon>
        <taxon>Metazoa</taxon>
        <taxon>Chordata</taxon>
        <taxon>Craniata</taxon>
        <taxon>Vertebrata</taxon>
        <taxon>Euteleostomi</taxon>
        <taxon>Amphibia</taxon>
        <taxon>Batrachia</taxon>
        <taxon>Caudata</taxon>
        <taxon>Salamandroidea</taxon>
        <taxon>Salamandridae</taxon>
        <taxon>Pleurodelinae</taxon>
        <taxon>Pleurodeles</taxon>
    </lineage>
</organism>
<dbReference type="AlphaFoldDB" id="A0AAV7NA49"/>
<dbReference type="EMBL" id="JANPWB010000012">
    <property type="protein sequence ID" value="KAJ1112956.1"/>
    <property type="molecule type" value="Genomic_DNA"/>
</dbReference>